<accession>A0A4Q5KT87</accession>
<dbReference type="CDD" id="cd16343">
    <property type="entry name" value="LMWPTP"/>
    <property type="match status" value="1"/>
</dbReference>
<comment type="similarity">
    <text evidence="1">Belongs to the low molecular weight phosphotyrosine protein phosphatase family.</text>
</comment>
<evidence type="ECO:0000256" key="3">
    <source>
        <dbReference type="ARBA" id="ARBA00022801"/>
    </source>
</evidence>
<sequence length="148" mass="16614">MFKRILIVCTGNICRSPIAEALLQAQLPTHTVESAGISVTKNTLHDAHAHPFSQQVCHEHGIDISQHRARQLTPELCAEFDLILVMAHEQIDEVAQLSPQARSKTMLIGYWIGQGEVADPIQQPREEFALLFNTLNRAIDSWVQKVKI</sequence>
<feature type="domain" description="Phosphotyrosine protein phosphatase I" evidence="7">
    <location>
        <begin position="3"/>
        <end position="145"/>
    </location>
</feature>
<dbReference type="AlphaFoldDB" id="A0A4Q5KT87"/>
<dbReference type="SMART" id="SM00226">
    <property type="entry name" value="LMWPc"/>
    <property type="match status" value="1"/>
</dbReference>
<reference evidence="10 11" key="1">
    <citation type="submission" date="2019-02" db="EMBL/GenBank/DDBJ databases">
        <title>Genome sequences of Aliivibrio finisterrensis strains from farmed Atlantic salmon.</title>
        <authorList>
            <person name="Bowman J.P."/>
        </authorList>
    </citation>
    <scope>NUCLEOTIDE SEQUENCE [LARGE SCALE GENOMIC DNA]</scope>
    <source>
        <strain evidence="9 11">A21</strain>
        <strain evidence="8 10">A46</strain>
    </source>
</reference>
<dbReference type="GO" id="GO:0004725">
    <property type="term" value="F:protein tyrosine phosphatase activity"/>
    <property type="evidence" value="ECO:0007669"/>
    <property type="project" value="UniProtKB-EC"/>
</dbReference>
<proteinExistence type="inferred from homology"/>
<feature type="active site" evidence="6">
    <location>
        <position position="15"/>
    </location>
</feature>
<evidence type="ECO:0000259" key="7">
    <source>
        <dbReference type="SMART" id="SM00226"/>
    </source>
</evidence>
<dbReference type="Pfam" id="PF01451">
    <property type="entry name" value="LMWPc"/>
    <property type="match status" value="1"/>
</dbReference>
<evidence type="ECO:0000256" key="6">
    <source>
        <dbReference type="PIRSR" id="PIRSR617867-1"/>
    </source>
</evidence>
<dbReference type="EC" id="3.1.3.48" evidence="2"/>
<evidence type="ECO:0000313" key="8">
    <source>
        <dbReference type="EMBL" id="RYU50841.1"/>
    </source>
</evidence>
<dbReference type="Gene3D" id="3.40.50.2300">
    <property type="match status" value="1"/>
</dbReference>
<comment type="catalytic activity">
    <reaction evidence="5">
        <text>O-phospho-L-tyrosyl-[protein] + H2O = L-tyrosyl-[protein] + phosphate</text>
        <dbReference type="Rhea" id="RHEA:10684"/>
        <dbReference type="Rhea" id="RHEA-COMP:10136"/>
        <dbReference type="Rhea" id="RHEA-COMP:20101"/>
        <dbReference type="ChEBI" id="CHEBI:15377"/>
        <dbReference type="ChEBI" id="CHEBI:43474"/>
        <dbReference type="ChEBI" id="CHEBI:46858"/>
        <dbReference type="ChEBI" id="CHEBI:61978"/>
        <dbReference type="EC" id="3.1.3.48"/>
    </reaction>
</comment>
<feature type="active site" description="Nucleophile" evidence="6">
    <location>
        <position position="9"/>
    </location>
</feature>
<dbReference type="PANTHER" id="PTHR11717">
    <property type="entry name" value="LOW MOLECULAR WEIGHT PROTEIN TYROSINE PHOSPHATASE"/>
    <property type="match status" value="1"/>
</dbReference>
<dbReference type="RefSeq" id="WP_130048001.1">
    <property type="nucleotide sequence ID" value="NZ_SEZK01000018.1"/>
</dbReference>
<dbReference type="EMBL" id="SEZK01000018">
    <property type="protein sequence ID" value="RYU50841.1"/>
    <property type="molecule type" value="Genomic_DNA"/>
</dbReference>
<keyword evidence="3" id="KW-0378">Hydrolase</keyword>
<evidence type="ECO:0000313" key="9">
    <source>
        <dbReference type="EMBL" id="RYU64994.1"/>
    </source>
</evidence>
<keyword evidence="11" id="KW-1185">Reference proteome</keyword>
<dbReference type="InterPro" id="IPR036196">
    <property type="entry name" value="Ptyr_pPase_sf"/>
</dbReference>
<dbReference type="InterPro" id="IPR023485">
    <property type="entry name" value="Ptyr_pPase"/>
</dbReference>
<dbReference type="SUPFAM" id="SSF52788">
    <property type="entry name" value="Phosphotyrosine protein phosphatases I"/>
    <property type="match status" value="1"/>
</dbReference>
<protein>
    <recommendedName>
        <fullName evidence="2">protein-tyrosine-phosphatase</fullName>
        <ecNumber evidence="2">3.1.3.48</ecNumber>
    </recommendedName>
</protein>
<evidence type="ECO:0000256" key="1">
    <source>
        <dbReference type="ARBA" id="ARBA00011063"/>
    </source>
</evidence>
<name>A0A4Q5KT87_9GAMM</name>
<evidence type="ECO:0000256" key="2">
    <source>
        <dbReference type="ARBA" id="ARBA00013064"/>
    </source>
</evidence>
<dbReference type="Proteomes" id="UP000294063">
    <property type="component" value="Unassembled WGS sequence"/>
</dbReference>
<evidence type="ECO:0000313" key="10">
    <source>
        <dbReference type="Proteomes" id="UP000294063"/>
    </source>
</evidence>
<evidence type="ECO:0000256" key="5">
    <source>
        <dbReference type="ARBA" id="ARBA00051722"/>
    </source>
</evidence>
<dbReference type="InterPro" id="IPR050438">
    <property type="entry name" value="LMW_PTPase"/>
</dbReference>
<evidence type="ECO:0000313" key="11">
    <source>
        <dbReference type="Proteomes" id="UP000294166"/>
    </source>
</evidence>
<dbReference type="Proteomes" id="UP000294166">
    <property type="component" value="Unassembled WGS sequence"/>
</dbReference>
<dbReference type="InterPro" id="IPR017867">
    <property type="entry name" value="Tyr_phospatase_low_mol_wt"/>
</dbReference>
<gene>
    <name evidence="9" type="ORF">ERW53_07930</name>
    <name evidence="8" type="ORF">ERW57_11595</name>
</gene>
<keyword evidence="4" id="KW-0904">Protein phosphatase</keyword>
<dbReference type="EMBL" id="SEZN01000011">
    <property type="protein sequence ID" value="RYU64994.1"/>
    <property type="molecule type" value="Genomic_DNA"/>
</dbReference>
<evidence type="ECO:0000256" key="4">
    <source>
        <dbReference type="ARBA" id="ARBA00022912"/>
    </source>
</evidence>
<comment type="caution">
    <text evidence="8">The sequence shown here is derived from an EMBL/GenBank/DDBJ whole genome shotgun (WGS) entry which is preliminary data.</text>
</comment>
<organism evidence="8 10">
    <name type="scientific">Aliivibrio finisterrensis</name>
    <dbReference type="NCBI Taxonomy" id="511998"/>
    <lineage>
        <taxon>Bacteria</taxon>
        <taxon>Pseudomonadati</taxon>
        <taxon>Pseudomonadota</taxon>
        <taxon>Gammaproteobacteria</taxon>
        <taxon>Vibrionales</taxon>
        <taxon>Vibrionaceae</taxon>
        <taxon>Aliivibrio</taxon>
    </lineage>
</organism>
<dbReference type="PRINTS" id="PR00719">
    <property type="entry name" value="LMWPTPASE"/>
</dbReference>
<feature type="active site" description="Proton donor" evidence="6">
    <location>
        <position position="119"/>
    </location>
</feature>
<dbReference type="PANTHER" id="PTHR11717:SF31">
    <property type="entry name" value="LOW MOLECULAR WEIGHT PROTEIN-TYROSINE-PHOSPHATASE ETP-RELATED"/>
    <property type="match status" value="1"/>
</dbReference>